<gene>
    <name evidence="3" type="ORF">GP475_08945</name>
</gene>
<reference evidence="3 4" key="1">
    <citation type="submission" date="2019-12" db="EMBL/GenBank/DDBJ databases">
        <title>Corynebacterium sp. nov., isolated from feces of the Anser Albifrons in China.</title>
        <authorList>
            <person name="Liu Q."/>
        </authorList>
    </citation>
    <scope>NUCLEOTIDE SEQUENCE [LARGE SCALE GENOMIC DNA]</scope>
    <source>
        <strain evidence="3 4">4H37-19</strain>
    </source>
</reference>
<dbReference type="PROSITE" id="PS50943">
    <property type="entry name" value="HTH_CROC1"/>
    <property type="match status" value="1"/>
</dbReference>
<evidence type="ECO:0000259" key="2">
    <source>
        <dbReference type="PROSITE" id="PS50943"/>
    </source>
</evidence>
<dbReference type="InterPro" id="IPR001387">
    <property type="entry name" value="Cro/C1-type_HTH"/>
</dbReference>
<accession>A0A7H0SQC8</accession>
<dbReference type="KEGG" id="cpoy:GP475_08945"/>
<protein>
    <recommendedName>
        <fullName evidence="2">HTH cro/C1-type domain-containing protein</fullName>
    </recommendedName>
</protein>
<dbReference type="EMBL" id="CP046884">
    <property type="protein sequence ID" value="QNQ90753.1"/>
    <property type="molecule type" value="Genomic_DNA"/>
</dbReference>
<feature type="compositionally biased region" description="Basic and acidic residues" evidence="1">
    <location>
        <begin position="173"/>
        <end position="182"/>
    </location>
</feature>
<keyword evidence="4" id="KW-1185">Reference proteome</keyword>
<dbReference type="Proteomes" id="UP000516320">
    <property type="component" value="Chromosome"/>
</dbReference>
<evidence type="ECO:0000313" key="4">
    <source>
        <dbReference type="Proteomes" id="UP000516320"/>
    </source>
</evidence>
<dbReference type="AlphaFoldDB" id="A0A7H0SQC8"/>
<organism evidence="3 4">
    <name type="scientific">Corynebacterium poyangense</name>
    <dbReference type="NCBI Taxonomy" id="2684405"/>
    <lineage>
        <taxon>Bacteria</taxon>
        <taxon>Bacillati</taxon>
        <taxon>Actinomycetota</taxon>
        <taxon>Actinomycetes</taxon>
        <taxon>Mycobacteriales</taxon>
        <taxon>Corynebacteriaceae</taxon>
        <taxon>Corynebacterium</taxon>
    </lineage>
</organism>
<proteinExistence type="predicted"/>
<dbReference type="RefSeq" id="WP_187974067.1">
    <property type="nucleotide sequence ID" value="NZ_CP046884.1"/>
</dbReference>
<name>A0A7H0SQC8_9CORY</name>
<feature type="region of interest" description="Disordered" evidence="1">
    <location>
        <begin position="164"/>
        <end position="209"/>
    </location>
</feature>
<evidence type="ECO:0000313" key="3">
    <source>
        <dbReference type="EMBL" id="QNQ90753.1"/>
    </source>
</evidence>
<sequence length="209" mass="23712">MTNTRWWNYVTEVIGGSTYREAADRAGFDKSAFTRWKKGARADPDFVVKLARAYNTNVIEALVEAEFITKEEAKNTPYGSGWSYIAPQQVSALDETMRRIFDAQNEITRQWDGFNASLKRVKEALRKIEEENPYSSKEIAHIVKAFNRGDLSEDATEEQIDEWLANNPPVDELAERRERREGGFNFDEAVANSAPDEPGPGDEGYHDGP</sequence>
<feature type="domain" description="HTH cro/C1-type" evidence="2">
    <location>
        <begin position="20"/>
        <end position="61"/>
    </location>
</feature>
<evidence type="ECO:0000256" key="1">
    <source>
        <dbReference type="SAM" id="MobiDB-lite"/>
    </source>
</evidence>